<feature type="domain" description="Nucleolus and neural progenitor protein-like N-terminal" evidence="2">
    <location>
        <begin position="86"/>
        <end position="242"/>
    </location>
</feature>
<dbReference type="PANTHER" id="PTHR34786">
    <property type="entry name" value="OS09G0504900 PROTEIN"/>
    <property type="match status" value="1"/>
</dbReference>
<feature type="region of interest" description="Disordered" evidence="1">
    <location>
        <begin position="16"/>
        <end position="73"/>
    </location>
</feature>
<keyword evidence="4" id="KW-1185">Reference proteome</keyword>
<reference evidence="3" key="1">
    <citation type="journal article" date="2020" name="Fungal Divers.">
        <title>Resolving the Mortierellaceae phylogeny through synthesis of multi-gene phylogenetics and phylogenomics.</title>
        <authorList>
            <person name="Vandepol N."/>
            <person name="Liber J."/>
            <person name="Desiro A."/>
            <person name="Na H."/>
            <person name="Kennedy M."/>
            <person name="Barry K."/>
            <person name="Grigoriev I.V."/>
            <person name="Miller A.N."/>
            <person name="O'Donnell K."/>
            <person name="Stajich J.E."/>
            <person name="Bonito G."/>
        </authorList>
    </citation>
    <scope>NUCLEOTIDE SEQUENCE</scope>
    <source>
        <strain evidence="3">BC1065</strain>
    </source>
</reference>
<dbReference type="OrthoDB" id="114080at2759"/>
<evidence type="ECO:0000313" key="4">
    <source>
        <dbReference type="Proteomes" id="UP000807716"/>
    </source>
</evidence>
<feature type="compositionally biased region" description="Polar residues" evidence="1">
    <location>
        <begin position="518"/>
        <end position="528"/>
    </location>
</feature>
<dbReference type="InterPro" id="IPR027951">
    <property type="entry name" value="Nepro_N"/>
</dbReference>
<dbReference type="PANTHER" id="PTHR34786:SF1">
    <property type="entry name" value="OS09G0504900 PROTEIN"/>
    <property type="match status" value="1"/>
</dbReference>
<accession>A0A9P6QL49</accession>
<dbReference type="Pfam" id="PF14780">
    <property type="entry name" value="NEPRO_N"/>
    <property type="match status" value="1"/>
</dbReference>
<organism evidence="3 4">
    <name type="scientific">Actinomortierella ambigua</name>
    <dbReference type="NCBI Taxonomy" id="1343610"/>
    <lineage>
        <taxon>Eukaryota</taxon>
        <taxon>Fungi</taxon>
        <taxon>Fungi incertae sedis</taxon>
        <taxon>Mucoromycota</taxon>
        <taxon>Mortierellomycotina</taxon>
        <taxon>Mortierellomycetes</taxon>
        <taxon>Mortierellales</taxon>
        <taxon>Mortierellaceae</taxon>
        <taxon>Actinomortierella</taxon>
    </lineage>
</organism>
<dbReference type="EMBL" id="JAAAJB010000015">
    <property type="protein sequence ID" value="KAG0269928.1"/>
    <property type="molecule type" value="Genomic_DNA"/>
</dbReference>
<name>A0A9P6QL49_9FUNG</name>
<feature type="region of interest" description="Disordered" evidence="1">
    <location>
        <begin position="416"/>
        <end position="576"/>
    </location>
</feature>
<dbReference type="AlphaFoldDB" id="A0A9P6QL49"/>
<feature type="compositionally biased region" description="Low complexity" evidence="1">
    <location>
        <begin position="17"/>
        <end position="45"/>
    </location>
</feature>
<sequence>MAACIPLVAQRGLVPPSRSFESISSSRTTTPASSQSGSPASSPTPAQAPPVVYGSGPNKVNGRSILPKSTLKTPPPLSEQLVNQLLQHRASFHKRGFWEEVAILERLYYKNKSQHRQAAHFQKLHECRRLVARIRDLNLAGIVDELVRDFYSGKSLRIIQDLKWDSVPTRQSVAFVMVRIVGQILLLQKMQTTLYKTYGDFYQLMSKTQFMSFSLIAIGLCSRCSVLAKLWSQELVDCYKMLQGWIQDFPQGDRLQLKDIPDYERELPKNIEDLFQESVPEIPPISDVGVAQQQPKHDIGDGDDASVDLGEVIKRPVVIPNVKPYVSVSPAHVPIREDLIARVVSAAAEAPVVTKDMEKDILNELGSIFSKPSLKNSPKTSAKSTAISATTTVETKVIKVKKVADASINDIFSSLDNKADTLGPKKKKKKKRPLDSETQSASGAEESWDTSMPVTADARSADIPRSLNPPTPDRAASSSPLEQKGPGSAADQSPQEKAKSKKPKASSLLSNFDDIFGGTSSSSGNTAPNHALGGSDRSGGAPAKKKQKVSQSTPKGGKDEIDDLFGSMAPKTKKPKLDLSAEIDGIFGAPKKKKKRGL</sequence>
<evidence type="ECO:0000259" key="2">
    <source>
        <dbReference type="Pfam" id="PF14780"/>
    </source>
</evidence>
<evidence type="ECO:0000313" key="3">
    <source>
        <dbReference type="EMBL" id="KAG0269928.1"/>
    </source>
</evidence>
<comment type="caution">
    <text evidence="3">The sequence shown here is derived from an EMBL/GenBank/DDBJ whole genome shotgun (WGS) entry which is preliminary data.</text>
</comment>
<proteinExistence type="predicted"/>
<protein>
    <recommendedName>
        <fullName evidence="2">Nucleolus and neural progenitor protein-like N-terminal domain-containing protein</fullName>
    </recommendedName>
</protein>
<gene>
    <name evidence="3" type="ORF">DFQ27_001477</name>
</gene>
<evidence type="ECO:0000256" key="1">
    <source>
        <dbReference type="SAM" id="MobiDB-lite"/>
    </source>
</evidence>
<dbReference type="Proteomes" id="UP000807716">
    <property type="component" value="Unassembled WGS sequence"/>
</dbReference>